<keyword evidence="3" id="KW-1185">Reference proteome</keyword>
<dbReference type="STRING" id="394096.DB31_2902"/>
<dbReference type="PATRIC" id="fig|394096.3.peg.7228"/>
<feature type="transmembrane region" description="Helical" evidence="1">
    <location>
        <begin position="113"/>
        <end position="129"/>
    </location>
</feature>
<proteinExistence type="predicted"/>
<feature type="transmembrane region" description="Helical" evidence="1">
    <location>
        <begin position="199"/>
        <end position="223"/>
    </location>
</feature>
<accession>A0A085W6J6</accession>
<feature type="transmembrane region" description="Helical" evidence="1">
    <location>
        <begin position="160"/>
        <end position="179"/>
    </location>
</feature>
<evidence type="ECO:0000313" key="2">
    <source>
        <dbReference type="EMBL" id="KFE63309.1"/>
    </source>
</evidence>
<dbReference type="PANTHER" id="PTHR33979:SF2">
    <property type="entry name" value="PEPTIDASE M50B-LIKE-DOMAIN-CONTAINING PROTEIN"/>
    <property type="match status" value="1"/>
</dbReference>
<feature type="transmembrane region" description="Helical" evidence="1">
    <location>
        <begin position="84"/>
        <end position="106"/>
    </location>
</feature>
<dbReference type="OrthoDB" id="5381474at2"/>
<dbReference type="EMBL" id="JMCB01000018">
    <property type="protein sequence ID" value="KFE63309.1"/>
    <property type="molecule type" value="Genomic_DNA"/>
</dbReference>
<dbReference type="AlphaFoldDB" id="A0A085W6J6"/>
<evidence type="ECO:0008006" key="4">
    <source>
        <dbReference type="Google" id="ProtNLM"/>
    </source>
</evidence>
<organism evidence="2 3">
    <name type="scientific">Hyalangium minutum</name>
    <dbReference type="NCBI Taxonomy" id="394096"/>
    <lineage>
        <taxon>Bacteria</taxon>
        <taxon>Pseudomonadati</taxon>
        <taxon>Myxococcota</taxon>
        <taxon>Myxococcia</taxon>
        <taxon>Myxococcales</taxon>
        <taxon>Cystobacterineae</taxon>
        <taxon>Archangiaceae</taxon>
        <taxon>Hyalangium</taxon>
    </lineage>
</organism>
<keyword evidence="1" id="KW-0812">Transmembrane</keyword>
<dbReference type="PANTHER" id="PTHR33979">
    <property type="entry name" value="OS02G0221600 PROTEIN"/>
    <property type="match status" value="1"/>
</dbReference>
<evidence type="ECO:0000256" key="1">
    <source>
        <dbReference type="SAM" id="Phobius"/>
    </source>
</evidence>
<keyword evidence="1" id="KW-1133">Transmembrane helix</keyword>
<feature type="transmembrane region" description="Helical" evidence="1">
    <location>
        <begin position="135"/>
        <end position="153"/>
    </location>
</feature>
<protein>
    <recommendedName>
        <fullName evidence="4">Integral membrane protein</fullName>
    </recommendedName>
</protein>
<comment type="caution">
    <text evidence="2">The sequence shown here is derived from an EMBL/GenBank/DDBJ whole genome shotgun (WGS) entry which is preliminary data.</text>
</comment>
<sequence length="246" mass="26782">MQTASGAKLDKGRVALLLVFLGLGWFFWDSPLLRPVKLLVVMMHESGHAIASLIVGGSVDKITLKADESGACFSMLPPGVLRQVIVFSAGYLGSAVMGAVLLLATFRFRLRRLVLGAACVWLAVMGLLYARDMFTLAFCLGTSVVLGLAAKFLPEGAVEVVNLFLAAFTALYALFDFRSDLWDSRVRDISDAALLSQQTWVPAIIWAVIWTLMGVSLLGWAAYKSMHADPRSPQMRMPPLSSARRS</sequence>
<dbReference type="Proteomes" id="UP000028725">
    <property type="component" value="Unassembled WGS sequence"/>
</dbReference>
<reference evidence="2 3" key="1">
    <citation type="submission" date="2014-04" db="EMBL/GenBank/DDBJ databases">
        <title>Genome assembly of Hyalangium minutum DSM 14724.</title>
        <authorList>
            <person name="Sharma G."/>
            <person name="Subramanian S."/>
        </authorList>
    </citation>
    <scope>NUCLEOTIDE SEQUENCE [LARGE SCALE GENOMIC DNA]</scope>
    <source>
        <strain evidence="2 3">DSM 14724</strain>
    </source>
</reference>
<feature type="transmembrane region" description="Helical" evidence="1">
    <location>
        <begin position="12"/>
        <end position="28"/>
    </location>
</feature>
<dbReference type="InterPro" id="IPR049500">
    <property type="entry name" value="Peptidase_M50B-like"/>
</dbReference>
<dbReference type="Pfam" id="PF13398">
    <property type="entry name" value="Peptidase_M50B"/>
    <property type="match status" value="1"/>
</dbReference>
<keyword evidence="1" id="KW-0472">Membrane</keyword>
<dbReference type="RefSeq" id="WP_044196334.1">
    <property type="nucleotide sequence ID" value="NZ_JMCB01000018.1"/>
</dbReference>
<evidence type="ECO:0000313" key="3">
    <source>
        <dbReference type="Proteomes" id="UP000028725"/>
    </source>
</evidence>
<name>A0A085W6J6_9BACT</name>
<gene>
    <name evidence="2" type="ORF">DB31_2902</name>
</gene>